<protein>
    <recommendedName>
        <fullName evidence="4">SSD domain-containing protein</fullName>
    </recommendedName>
</protein>
<feature type="transmembrane region" description="Helical" evidence="3">
    <location>
        <begin position="742"/>
        <end position="765"/>
    </location>
</feature>
<feature type="domain" description="SSD" evidence="4">
    <location>
        <begin position="261"/>
        <end position="417"/>
    </location>
</feature>
<dbReference type="SUPFAM" id="SSF82866">
    <property type="entry name" value="Multidrug efflux transporter AcrB transmembrane domain"/>
    <property type="match status" value="2"/>
</dbReference>
<accession>A0A9W7C4C1</accession>
<dbReference type="InterPro" id="IPR053958">
    <property type="entry name" value="HMGCR/SNAP/NPC1-like_SSD"/>
</dbReference>
<feature type="transmembrane region" description="Helical" evidence="3">
    <location>
        <begin position="817"/>
        <end position="837"/>
    </location>
</feature>
<feature type="transmembrane region" description="Helical" evidence="3">
    <location>
        <begin position="396"/>
        <end position="417"/>
    </location>
</feature>
<feature type="transmembrane region" description="Helical" evidence="3">
    <location>
        <begin position="290"/>
        <end position="314"/>
    </location>
</feature>
<feature type="transmembrane region" description="Helical" evidence="3">
    <location>
        <begin position="365"/>
        <end position="384"/>
    </location>
</feature>
<comment type="caution">
    <text evidence="5">The sequence shown here is derived from an EMBL/GenBank/DDBJ whole genome shotgun (WGS) entry which is preliminary data.</text>
</comment>
<evidence type="ECO:0000313" key="5">
    <source>
        <dbReference type="EMBL" id="GMH98977.1"/>
    </source>
</evidence>
<sequence length="872" mass="95466">MFVTSARDRLLTSASNRFGDLGDFIERRPWVVILMSTLMAILFGMGAGGVVLETEGVYLWIPTTSETYTNFLSYNDAFQAGAKLNFLNFIVSAEDGGSVLRKDLLVEVVDLHHNVTVDFVSPKGESFQDHCFKSSVALHGVDSPCEQTTFLQLFGYTDAGIPAAEADILAAVNTANSVSSVASSLGGLTYSDSDQTAITGASTMIMAYALKNLDASQLDYETYIVEQTLPETLKELYPKLTIQRLSSVAFDEEVKKLVVDDMPLFMGAIYIIIIFLALTFGPLTRAKNRVLLSFVALPQVILSLMFATGCQGFFGAKISTLNFLIGFILAGVGVDDMIVVEEFYARARAKNSKSVMRDTLSEGGMAVFLTSFTAVVAFLVGAFVDLPAVRSFCVCAGLAFGFNFVMNVTFFPAFLLLDERRCCFPSCCSCCVGRAHEEEGQNGDGDEDKEGEVVVVEKPPSLVQSFFKNVICPALEKPPVQALVMIVTFGAAVGSLVYGLDIDVGLSVTEVVPDSSYAVTFFDTLEEKFTSQVKIMCFSAEGIDFSSSTDVGKLTELFDDIEVIPTVLGRVGRYSGHWLLHYQAYLTNNGLDPYTDFGKSYVDFLESSTCNSMPCDVYAMDVRGVIESGELKSVAQSRFFFEEISPTETSEVWKVYKELKSLQTSSGLGGYYFIELFMYAENDSLMFMYLFRSLGVTLVAVATAMFIFTDTASTIYITLCVCCIDCHLLGFARVWDTRLNSVLFTTFIMSVGLSVDYCVHIAHAYVHAEEKTDPTKRLKEALMSLGPAVFKGGFTTLLGVCLLSLASSSVFRMFFKMLFLTVIFGVLHGVFSLPVFLCLHQKLMNRLGLGHGDGKGGGGEKAKMEEEDDSKL</sequence>
<keyword evidence="3" id="KW-1133">Transmembrane helix</keyword>
<feature type="transmembrane region" description="Helical" evidence="3">
    <location>
        <begin position="785"/>
        <end position="805"/>
    </location>
</feature>
<evidence type="ECO:0000256" key="3">
    <source>
        <dbReference type="SAM" id="Phobius"/>
    </source>
</evidence>
<dbReference type="Gene3D" id="1.20.1640.10">
    <property type="entry name" value="Multidrug efflux transporter AcrB transmembrane domain"/>
    <property type="match status" value="2"/>
</dbReference>
<feature type="transmembrane region" description="Helical" evidence="3">
    <location>
        <begin position="30"/>
        <end position="52"/>
    </location>
</feature>
<dbReference type="PROSITE" id="PS50156">
    <property type="entry name" value="SSD"/>
    <property type="match status" value="1"/>
</dbReference>
<comment type="similarity">
    <text evidence="1">Belongs to the patched family.</text>
</comment>
<evidence type="ECO:0000256" key="2">
    <source>
        <dbReference type="SAM" id="MobiDB-lite"/>
    </source>
</evidence>
<dbReference type="Proteomes" id="UP001165160">
    <property type="component" value="Unassembled WGS sequence"/>
</dbReference>
<feature type="transmembrane region" description="Helical" evidence="3">
    <location>
        <begin position="687"/>
        <end position="708"/>
    </location>
</feature>
<evidence type="ECO:0000256" key="1">
    <source>
        <dbReference type="ARBA" id="ARBA00005585"/>
    </source>
</evidence>
<feature type="transmembrane region" description="Helical" evidence="3">
    <location>
        <begin position="714"/>
        <end position="735"/>
    </location>
</feature>
<feature type="transmembrane region" description="Helical" evidence="3">
    <location>
        <begin position="320"/>
        <end position="344"/>
    </location>
</feature>
<evidence type="ECO:0000259" key="4">
    <source>
        <dbReference type="PROSITE" id="PS50156"/>
    </source>
</evidence>
<dbReference type="InterPro" id="IPR051697">
    <property type="entry name" value="Patched_domain-protein"/>
</dbReference>
<dbReference type="PANTHER" id="PTHR10796:SF92">
    <property type="entry name" value="PATCHED-RELATED, ISOFORM A"/>
    <property type="match status" value="1"/>
</dbReference>
<keyword evidence="3" id="KW-0812">Transmembrane</keyword>
<dbReference type="GO" id="GO:0016020">
    <property type="term" value="C:membrane"/>
    <property type="evidence" value="ECO:0007669"/>
    <property type="project" value="TreeGrafter"/>
</dbReference>
<feature type="region of interest" description="Disordered" evidence="2">
    <location>
        <begin position="853"/>
        <end position="872"/>
    </location>
</feature>
<dbReference type="InterPro" id="IPR000731">
    <property type="entry name" value="SSD"/>
</dbReference>
<organism evidence="5 6">
    <name type="scientific">Triparma verrucosa</name>
    <dbReference type="NCBI Taxonomy" id="1606542"/>
    <lineage>
        <taxon>Eukaryota</taxon>
        <taxon>Sar</taxon>
        <taxon>Stramenopiles</taxon>
        <taxon>Ochrophyta</taxon>
        <taxon>Bolidophyceae</taxon>
        <taxon>Parmales</taxon>
        <taxon>Triparmaceae</taxon>
        <taxon>Triparma</taxon>
    </lineage>
</organism>
<name>A0A9W7C4C1_9STRA</name>
<gene>
    <name evidence="5" type="ORF">TrVE_jg219</name>
</gene>
<proteinExistence type="inferred from homology"/>
<evidence type="ECO:0000313" key="6">
    <source>
        <dbReference type="Proteomes" id="UP001165160"/>
    </source>
</evidence>
<reference evidence="6" key="1">
    <citation type="journal article" date="2023" name="Commun. Biol.">
        <title>Genome analysis of Parmales, the sister group of diatoms, reveals the evolutionary specialization of diatoms from phago-mixotrophs to photoautotrophs.</title>
        <authorList>
            <person name="Ban H."/>
            <person name="Sato S."/>
            <person name="Yoshikawa S."/>
            <person name="Yamada K."/>
            <person name="Nakamura Y."/>
            <person name="Ichinomiya M."/>
            <person name="Sato N."/>
            <person name="Blanc-Mathieu R."/>
            <person name="Endo H."/>
            <person name="Kuwata A."/>
            <person name="Ogata H."/>
        </authorList>
    </citation>
    <scope>NUCLEOTIDE SEQUENCE [LARGE SCALE GENOMIC DNA]</scope>
    <source>
        <strain evidence="6">NIES 3699</strain>
    </source>
</reference>
<dbReference type="AlphaFoldDB" id="A0A9W7C4C1"/>
<keyword evidence="3" id="KW-0472">Membrane</keyword>
<keyword evidence="6" id="KW-1185">Reference proteome</keyword>
<dbReference type="Pfam" id="PF12349">
    <property type="entry name" value="Sterol-sensing"/>
    <property type="match status" value="1"/>
</dbReference>
<dbReference type="EMBL" id="BRXX01000228">
    <property type="protein sequence ID" value="GMH98977.1"/>
    <property type="molecule type" value="Genomic_DNA"/>
</dbReference>
<dbReference type="PANTHER" id="PTHR10796">
    <property type="entry name" value="PATCHED-RELATED"/>
    <property type="match status" value="1"/>
</dbReference>
<feature type="transmembrane region" description="Helical" evidence="3">
    <location>
        <begin position="264"/>
        <end position="283"/>
    </location>
</feature>